<keyword evidence="4" id="KW-1185">Reference proteome</keyword>
<accession>A0A8K0PD79</accession>
<evidence type="ECO:0000256" key="2">
    <source>
        <dbReference type="SAM" id="MobiDB-lite"/>
    </source>
</evidence>
<proteinExistence type="predicted"/>
<evidence type="ECO:0000256" key="1">
    <source>
        <dbReference type="SAM" id="Coils"/>
    </source>
</evidence>
<sequence>MPPKRKDNAKKTGLHGFKTVAGKTATGPVRKTRVNKTRKTGGNTLGSMPADSFDRKTAKTKAAQKPLSGGGEDTYVSEETTLKQKFFDSDLDTSWTNWEYSNDEYEDSSQKDTDEEYEGGVITDEHYDIEEHIADEGDIISKKGQETDYGELEKKLKAPAYCLNRLNGFKKFTKMVERMESTKDDKVPDTVKWDKGGRYHLIEDPKGKIECLGGGLWRDLTDKTVMKRTGKTFRQEIDGKMVTSFAAKVVTGTKLKQAWSKRQEAETKAKNRKAMVEKVKQLRKDNKRLDEELAAIAAKVEVNKAEAVRA</sequence>
<dbReference type="Proteomes" id="UP000809789">
    <property type="component" value="Unassembled WGS sequence"/>
</dbReference>
<name>A0A8K0PD79_9PEZI</name>
<organism evidence="3 4">
    <name type="scientific">Elsinoe batatas</name>
    <dbReference type="NCBI Taxonomy" id="2601811"/>
    <lineage>
        <taxon>Eukaryota</taxon>
        <taxon>Fungi</taxon>
        <taxon>Dikarya</taxon>
        <taxon>Ascomycota</taxon>
        <taxon>Pezizomycotina</taxon>
        <taxon>Dothideomycetes</taxon>
        <taxon>Dothideomycetidae</taxon>
        <taxon>Myriangiales</taxon>
        <taxon>Elsinoaceae</taxon>
        <taxon>Elsinoe</taxon>
    </lineage>
</organism>
<dbReference type="AlphaFoldDB" id="A0A8K0PD79"/>
<feature type="coiled-coil region" evidence="1">
    <location>
        <begin position="272"/>
        <end position="299"/>
    </location>
</feature>
<evidence type="ECO:0000313" key="3">
    <source>
        <dbReference type="EMBL" id="KAG8622783.1"/>
    </source>
</evidence>
<comment type="caution">
    <text evidence="3">The sequence shown here is derived from an EMBL/GenBank/DDBJ whole genome shotgun (WGS) entry which is preliminary data.</text>
</comment>
<keyword evidence="1" id="KW-0175">Coiled coil</keyword>
<feature type="compositionally biased region" description="Basic and acidic residues" evidence="2">
    <location>
        <begin position="1"/>
        <end position="10"/>
    </location>
</feature>
<evidence type="ECO:0000313" key="4">
    <source>
        <dbReference type="Proteomes" id="UP000809789"/>
    </source>
</evidence>
<reference evidence="3" key="1">
    <citation type="submission" date="2021-07" db="EMBL/GenBank/DDBJ databases">
        <title>Elsinoe batatas strain:CRI-CJ2 Genome sequencing and assembly.</title>
        <authorList>
            <person name="Huang L."/>
        </authorList>
    </citation>
    <scope>NUCLEOTIDE SEQUENCE</scope>
    <source>
        <strain evidence="3">CRI-CJ2</strain>
    </source>
</reference>
<feature type="compositionally biased region" description="Basic residues" evidence="2">
    <location>
        <begin position="30"/>
        <end position="39"/>
    </location>
</feature>
<dbReference type="EMBL" id="JAESVG020000012">
    <property type="protein sequence ID" value="KAG8622783.1"/>
    <property type="molecule type" value="Genomic_DNA"/>
</dbReference>
<protein>
    <submittedName>
        <fullName evidence="3">Uncharacterized protein</fullName>
    </submittedName>
</protein>
<feature type="region of interest" description="Disordered" evidence="2">
    <location>
        <begin position="1"/>
        <end position="76"/>
    </location>
</feature>
<gene>
    <name evidence="3" type="ORF">KVT40_009294</name>
</gene>
<dbReference type="OrthoDB" id="10604498at2759"/>